<dbReference type="OrthoDB" id="9803892at2"/>
<dbReference type="SUPFAM" id="SSF51735">
    <property type="entry name" value="NAD(P)-binding Rossmann-fold domains"/>
    <property type="match status" value="1"/>
</dbReference>
<proteinExistence type="inferred from homology"/>
<dbReference type="GO" id="GO:0009243">
    <property type="term" value="P:O antigen biosynthetic process"/>
    <property type="evidence" value="ECO:0007669"/>
    <property type="project" value="UniProtKB-UniPathway"/>
</dbReference>
<comment type="pathway">
    <text evidence="1 6">Carbohydrate biosynthesis; dTDP-L-rhamnose biosynthesis.</text>
</comment>
<dbReference type="GO" id="GO:0019305">
    <property type="term" value="P:dTDP-rhamnose biosynthetic process"/>
    <property type="evidence" value="ECO:0007669"/>
    <property type="project" value="UniProtKB-UniPathway"/>
</dbReference>
<dbReference type="STRING" id="579748.TW81_05030"/>
<evidence type="ECO:0000313" key="8">
    <source>
        <dbReference type="EMBL" id="KJY84164.1"/>
    </source>
</evidence>
<dbReference type="GO" id="GO:0008831">
    <property type="term" value="F:dTDP-4-dehydrorhamnose reductase activity"/>
    <property type="evidence" value="ECO:0007669"/>
    <property type="project" value="UniProtKB-EC"/>
</dbReference>
<dbReference type="AlphaFoldDB" id="A0A0F4NMS6"/>
<keyword evidence="6" id="KW-0560">Oxidoreductase</keyword>
<evidence type="ECO:0000256" key="1">
    <source>
        <dbReference type="ARBA" id="ARBA00004781"/>
    </source>
</evidence>
<evidence type="ECO:0000256" key="5">
    <source>
        <dbReference type="ARBA" id="ARBA00048200"/>
    </source>
</evidence>
<keyword evidence="6" id="KW-0521">NADP</keyword>
<dbReference type="Gene3D" id="3.40.50.720">
    <property type="entry name" value="NAD(P)-binding Rossmann-like Domain"/>
    <property type="match status" value="1"/>
</dbReference>
<dbReference type="Pfam" id="PF04321">
    <property type="entry name" value="RmlD_sub_bind"/>
    <property type="match status" value="1"/>
</dbReference>
<evidence type="ECO:0000256" key="4">
    <source>
        <dbReference type="ARBA" id="ARBA00017099"/>
    </source>
</evidence>
<protein>
    <recommendedName>
        <fullName evidence="4 6">dTDP-4-dehydrorhamnose reductase</fullName>
        <ecNumber evidence="3 6">1.1.1.133</ecNumber>
    </recommendedName>
</protein>
<keyword evidence="9" id="KW-1185">Reference proteome</keyword>
<dbReference type="PANTHER" id="PTHR10491">
    <property type="entry name" value="DTDP-4-DEHYDRORHAMNOSE REDUCTASE"/>
    <property type="match status" value="1"/>
</dbReference>
<dbReference type="PATRIC" id="fig|579748.3.peg.1028"/>
<dbReference type="PANTHER" id="PTHR10491:SF4">
    <property type="entry name" value="METHIONINE ADENOSYLTRANSFERASE 2 SUBUNIT BETA"/>
    <property type="match status" value="1"/>
</dbReference>
<evidence type="ECO:0000256" key="6">
    <source>
        <dbReference type="RuleBase" id="RU364082"/>
    </source>
</evidence>
<comment type="caution">
    <text evidence="8">The sequence shown here is derived from an EMBL/GenBank/DDBJ whole genome shotgun (WGS) entry which is preliminary data.</text>
</comment>
<dbReference type="InterPro" id="IPR005913">
    <property type="entry name" value="dTDP_dehydrorham_reduct"/>
</dbReference>
<dbReference type="Gene3D" id="3.90.25.10">
    <property type="entry name" value="UDP-galactose 4-epimerase, domain 1"/>
    <property type="match status" value="1"/>
</dbReference>
<sequence>MEVLIVGKNGQLAWELQRTCPSSIDMHVCSSQDIDITSLESVDRIVSSIQPDVIINAAAYTAVDKAEVDRESAFLINETGVENISQVAKRYDVRLLHVSTDFVFDGCKNSAYETNEQANPICVYGLSKLKGEQAIKKLHKNAAIIRTSWLYSEHGQNFVNTMLHLMKDREKLDVVSDQIGCPTSAHGLAKFLWSLAEIDEISDIYHYCDLGVASWYDFAISIQSLGLKYGLLDKRIPITPISSSEYPTLAQRPTFSLLSSSVEAKGYQKHWTEALEDTLESLCKS</sequence>
<accession>A0A0F4NMS6</accession>
<dbReference type="Proteomes" id="UP000033673">
    <property type="component" value="Unassembled WGS sequence"/>
</dbReference>
<comment type="function">
    <text evidence="6">Catalyzes the reduction of dTDP-6-deoxy-L-lyxo-4-hexulose to yield dTDP-L-rhamnose.</text>
</comment>
<comment type="similarity">
    <text evidence="2 6">Belongs to the dTDP-4-dehydrorhamnose reductase family.</text>
</comment>
<dbReference type="RefSeq" id="WP_045954631.1">
    <property type="nucleotide sequence ID" value="NZ_JXXV01000011.1"/>
</dbReference>
<evidence type="ECO:0000313" key="9">
    <source>
        <dbReference type="Proteomes" id="UP000033673"/>
    </source>
</evidence>
<dbReference type="InterPro" id="IPR036291">
    <property type="entry name" value="NAD(P)-bd_dom_sf"/>
</dbReference>
<dbReference type="NCBIfam" id="TIGR01214">
    <property type="entry name" value="rmlD"/>
    <property type="match status" value="1"/>
</dbReference>
<comment type="cofactor">
    <cofactor evidence="6">
        <name>Mg(2+)</name>
        <dbReference type="ChEBI" id="CHEBI:18420"/>
    </cofactor>
    <text evidence="6">Binds 1 Mg(2+) ion per monomer.</text>
</comment>
<dbReference type="UniPathway" id="UPA00124"/>
<feature type="domain" description="RmlD-like substrate binding" evidence="7">
    <location>
        <begin position="1"/>
        <end position="281"/>
    </location>
</feature>
<dbReference type="EC" id="1.1.1.133" evidence="3 6"/>
<name>A0A0F4NMS6_9VIBR</name>
<evidence type="ECO:0000256" key="2">
    <source>
        <dbReference type="ARBA" id="ARBA00010944"/>
    </source>
</evidence>
<dbReference type="CDD" id="cd05254">
    <property type="entry name" value="dTDP_HR_like_SDR_e"/>
    <property type="match status" value="1"/>
</dbReference>
<evidence type="ECO:0000259" key="7">
    <source>
        <dbReference type="Pfam" id="PF04321"/>
    </source>
</evidence>
<gene>
    <name evidence="8" type="ORF">TW81_05030</name>
</gene>
<dbReference type="InterPro" id="IPR029903">
    <property type="entry name" value="RmlD-like-bd"/>
</dbReference>
<organism evidence="8 9">
    <name type="scientific">Vibrio galatheae</name>
    <dbReference type="NCBI Taxonomy" id="579748"/>
    <lineage>
        <taxon>Bacteria</taxon>
        <taxon>Pseudomonadati</taxon>
        <taxon>Pseudomonadota</taxon>
        <taxon>Gammaproteobacteria</taxon>
        <taxon>Vibrionales</taxon>
        <taxon>Vibrionaceae</taxon>
        <taxon>Vibrio</taxon>
    </lineage>
</organism>
<evidence type="ECO:0000256" key="3">
    <source>
        <dbReference type="ARBA" id="ARBA00012929"/>
    </source>
</evidence>
<dbReference type="EMBL" id="JXXV01000011">
    <property type="protein sequence ID" value="KJY84164.1"/>
    <property type="molecule type" value="Genomic_DNA"/>
</dbReference>
<reference evidence="8 9" key="1">
    <citation type="journal article" date="2015" name="BMC Genomics">
        <title>Genome mining reveals unlocked bioactive potential of marine Gram-negative bacteria.</title>
        <authorList>
            <person name="Machado H."/>
            <person name="Sonnenschein E.C."/>
            <person name="Melchiorsen J."/>
            <person name="Gram L."/>
        </authorList>
    </citation>
    <scope>NUCLEOTIDE SEQUENCE [LARGE SCALE GENOMIC DNA]</scope>
    <source>
        <strain evidence="8 9">S2757</strain>
    </source>
</reference>
<comment type="catalytic activity">
    <reaction evidence="5 6">
        <text>dTDP-beta-L-rhamnose + NADP(+) = dTDP-4-dehydro-beta-L-rhamnose + NADPH + H(+)</text>
        <dbReference type="Rhea" id="RHEA:21796"/>
        <dbReference type="ChEBI" id="CHEBI:15378"/>
        <dbReference type="ChEBI" id="CHEBI:57510"/>
        <dbReference type="ChEBI" id="CHEBI:57783"/>
        <dbReference type="ChEBI" id="CHEBI:58349"/>
        <dbReference type="ChEBI" id="CHEBI:62830"/>
        <dbReference type="EC" id="1.1.1.133"/>
    </reaction>
</comment>
<dbReference type="UniPathway" id="UPA00281"/>
<dbReference type="GO" id="GO:0005829">
    <property type="term" value="C:cytosol"/>
    <property type="evidence" value="ECO:0007669"/>
    <property type="project" value="TreeGrafter"/>
</dbReference>